<dbReference type="InterPro" id="IPR000827">
    <property type="entry name" value="Chemokine_CC_CS"/>
</dbReference>
<evidence type="ECO:0000313" key="9">
    <source>
        <dbReference type="Proteomes" id="UP000694559"/>
    </source>
</evidence>
<dbReference type="InterPro" id="IPR036048">
    <property type="entry name" value="Interleukin_8-like_sf"/>
</dbReference>
<dbReference type="GO" id="GO:0061844">
    <property type="term" value="P:antimicrobial humoral immune response mediated by antimicrobial peptide"/>
    <property type="evidence" value="ECO:0007669"/>
    <property type="project" value="TreeGrafter"/>
</dbReference>
<keyword evidence="9" id="KW-1185">Reference proteome</keyword>
<dbReference type="PANTHER" id="PTHR12015">
    <property type="entry name" value="SMALL INDUCIBLE CYTOKINE A"/>
    <property type="match status" value="1"/>
</dbReference>
<dbReference type="Gene3D" id="2.40.50.40">
    <property type="match status" value="1"/>
</dbReference>
<dbReference type="GO" id="GO:0008009">
    <property type="term" value="F:chemokine activity"/>
    <property type="evidence" value="ECO:0007669"/>
    <property type="project" value="InterPro"/>
</dbReference>
<dbReference type="PROSITE" id="PS00472">
    <property type="entry name" value="SMALL_CYTOKINES_CC"/>
    <property type="match status" value="1"/>
</dbReference>
<reference evidence="8" key="2">
    <citation type="submission" date="2025-09" db="UniProtKB">
        <authorList>
            <consortium name="Ensembl"/>
        </authorList>
    </citation>
    <scope>IDENTIFICATION</scope>
</reference>
<comment type="similarity">
    <text evidence="1 6">Belongs to the intercrine beta (chemokine CC) family.</text>
</comment>
<dbReference type="Proteomes" id="UP000694559">
    <property type="component" value="Unplaced"/>
</dbReference>
<keyword evidence="4" id="KW-0732">Signal</keyword>
<evidence type="ECO:0000313" key="8">
    <source>
        <dbReference type="Ensembl" id="ENSNNAP00000000728.1"/>
    </source>
</evidence>
<keyword evidence="3 6" id="KW-0202">Cytokine</keyword>
<dbReference type="InterPro" id="IPR001811">
    <property type="entry name" value="Chemokine_IL8-like_dom"/>
</dbReference>
<evidence type="ECO:0000256" key="4">
    <source>
        <dbReference type="ARBA" id="ARBA00022729"/>
    </source>
</evidence>
<proteinExistence type="inferred from homology"/>
<dbReference type="PANTHER" id="PTHR12015:SF103">
    <property type="entry name" value="C-C MOTIF CHEMOKINE 4-RELATED"/>
    <property type="match status" value="1"/>
</dbReference>
<protein>
    <recommendedName>
        <fullName evidence="6">C-C motif chemokine</fullName>
    </recommendedName>
</protein>
<dbReference type="GO" id="GO:0070098">
    <property type="term" value="P:chemokine-mediated signaling pathway"/>
    <property type="evidence" value="ECO:0007669"/>
    <property type="project" value="TreeGrafter"/>
</dbReference>
<evidence type="ECO:0000259" key="7">
    <source>
        <dbReference type="SMART" id="SM00199"/>
    </source>
</evidence>
<comment type="subcellular location">
    <subcellularLocation>
        <location evidence="6">Secreted</location>
    </subcellularLocation>
</comment>
<dbReference type="GO" id="GO:0048245">
    <property type="term" value="P:eosinophil chemotaxis"/>
    <property type="evidence" value="ECO:0007669"/>
    <property type="project" value="TreeGrafter"/>
</dbReference>
<sequence length="88" mass="9751">MAGELLHPTVGRHSFSSLFPSPVDPVPTFCCFSFTKRPIPLNLLKSFEYTSGRCNLAAVVFLTKKDVKICADPSEAWVQDRIRALSPP</sequence>
<dbReference type="GeneTree" id="ENSGT01100000263482"/>
<evidence type="ECO:0000256" key="6">
    <source>
        <dbReference type="RuleBase" id="RU361150"/>
    </source>
</evidence>
<accession>A0A8C6V4A1</accession>
<reference evidence="8" key="1">
    <citation type="submission" date="2025-08" db="UniProtKB">
        <authorList>
            <consortium name="Ensembl"/>
        </authorList>
    </citation>
    <scope>IDENTIFICATION</scope>
</reference>
<keyword evidence="2 6" id="KW-0145">Chemotaxis</keyword>
<dbReference type="GO" id="GO:0048020">
    <property type="term" value="F:CCR chemokine receptor binding"/>
    <property type="evidence" value="ECO:0007669"/>
    <property type="project" value="TreeGrafter"/>
</dbReference>
<dbReference type="AlphaFoldDB" id="A0A8C6V4A1"/>
<dbReference type="GO" id="GO:0005615">
    <property type="term" value="C:extracellular space"/>
    <property type="evidence" value="ECO:0007669"/>
    <property type="project" value="UniProtKB-KW"/>
</dbReference>
<evidence type="ECO:0000256" key="2">
    <source>
        <dbReference type="ARBA" id="ARBA00022500"/>
    </source>
</evidence>
<evidence type="ECO:0000256" key="5">
    <source>
        <dbReference type="ARBA" id="ARBA00023157"/>
    </source>
</evidence>
<feature type="domain" description="Chemokine interleukin-8-like" evidence="7">
    <location>
        <begin position="27"/>
        <end position="85"/>
    </location>
</feature>
<dbReference type="InterPro" id="IPR039809">
    <property type="entry name" value="Chemokine_b/g/d"/>
</dbReference>
<evidence type="ECO:0000256" key="1">
    <source>
        <dbReference type="ARBA" id="ARBA00010868"/>
    </source>
</evidence>
<dbReference type="Pfam" id="PF00048">
    <property type="entry name" value="IL8"/>
    <property type="match status" value="1"/>
</dbReference>
<dbReference type="SMART" id="SM00199">
    <property type="entry name" value="SCY"/>
    <property type="match status" value="1"/>
</dbReference>
<evidence type="ECO:0000256" key="3">
    <source>
        <dbReference type="ARBA" id="ARBA00022514"/>
    </source>
</evidence>
<name>A0A8C6V4A1_NAJNA</name>
<dbReference type="SUPFAM" id="SSF54117">
    <property type="entry name" value="Interleukin 8-like chemokines"/>
    <property type="match status" value="1"/>
</dbReference>
<organism evidence="8 9">
    <name type="scientific">Naja naja</name>
    <name type="common">Indian cobra</name>
    <dbReference type="NCBI Taxonomy" id="35670"/>
    <lineage>
        <taxon>Eukaryota</taxon>
        <taxon>Metazoa</taxon>
        <taxon>Chordata</taxon>
        <taxon>Craniata</taxon>
        <taxon>Vertebrata</taxon>
        <taxon>Euteleostomi</taxon>
        <taxon>Lepidosauria</taxon>
        <taxon>Squamata</taxon>
        <taxon>Bifurcata</taxon>
        <taxon>Unidentata</taxon>
        <taxon>Episquamata</taxon>
        <taxon>Toxicofera</taxon>
        <taxon>Serpentes</taxon>
        <taxon>Colubroidea</taxon>
        <taxon>Elapidae</taxon>
        <taxon>Elapinae</taxon>
        <taxon>Naja</taxon>
    </lineage>
</organism>
<dbReference type="GO" id="GO:0030335">
    <property type="term" value="P:positive regulation of cell migration"/>
    <property type="evidence" value="ECO:0007669"/>
    <property type="project" value="TreeGrafter"/>
</dbReference>
<dbReference type="GO" id="GO:0006954">
    <property type="term" value="P:inflammatory response"/>
    <property type="evidence" value="ECO:0007669"/>
    <property type="project" value="TreeGrafter"/>
</dbReference>
<dbReference type="CDD" id="cd00272">
    <property type="entry name" value="Chemokine_CC"/>
    <property type="match status" value="1"/>
</dbReference>
<keyword evidence="6" id="KW-0964">Secreted</keyword>
<dbReference type="FunFam" id="2.40.50.40:FF:000002">
    <property type="entry name" value="C-C motif chemokine"/>
    <property type="match status" value="1"/>
</dbReference>
<keyword evidence="5" id="KW-1015">Disulfide bond</keyword>
<dbReference type="Ensembl" id="ENSNNAT00000000768.1">
    <property type="protein sequence ID" value="ENSNNAP00000000728.1"/>
    <property type="gene ID" value="ENSNNAG00000000512.1"/>
</dbReference>